<proteinExistence type="predicted"/>
<dbReference type="AlphaFoldDB" id="A0AAV7UJG0"/>
<feature type="region of interest" description="Disordered" evidence="1">
    <location>
        <begin position="8"/>
        <end position="45"/>
    </location>
</feature>
<reference evidence="2" key="1">
    <citation type="journal article" date="2022" name="bioRxiv">
        <title>Sequencing and chromosome-scale assembly of the giantPleurodeles waltlgenome.</title>
        <authorList>
            <person name="Brown T."/>
            <person name="Elewa A."/>
            <person name="Iarovenko S."/>
            <person name="Subramanian E."/>
            <person name="Araus A.J."/>
            <person name="Petzold A."/>
            <person name="Susuki M."/>
            <person name="Suzuki K.-i.T."/>
            <person name="Hayashi T."/>
            <person name="Toyoda A."/>
            <person name="Oliveira C."/>
            <person name="Osipova E."/>
            <person name="Leigh N.D."/>
            <person name="Simon A."/>
            <person name="Yun M.H."/>
        </authorList>
    </citation>
    <scope>NUCLEOTIDE SEQUENCE</scope>
    <source>
        <strain evidence="2">20211129_DDA</strain>
        <tissue evidence="2">Liver</tissue>
    </source>
</reference>
<dbReference type="EMBL" id="JANPWB010000005">
    <property type="protein sequence ID" value="KAJ1189124.1"/>
    <property type="molecule type" value="Genomic_DNA"/>
</dbReference>
<protein>
    <submittedName>
        <fullName evidence="2">Uncharacterized protein</fullName>
    </submittedName>
</protein>
<accession>A0AAV7UJG0</accession>
<dbReference type="Proteomes" id="UP001066276">
    <property type="component" value="Chromosome 3_1"/>
</dbReference>
<sequence length="128" mass="14095">MDFWQACLDEVNSGSDAPRFPGGQSERTVHREAGRPSGGQSLSVKIRAPLGHRREVRVKSRAVYPTAREPVPSGSLSHGTGSVFEEQPSTSRGTSARFESPDEEWLDFKEDMEKQVIPALKSVVRQAT</sequence>
<evidence type="ECO:0000313" key="2">
    <source>
        <dbReference type="EMBL" id="KAJ1189124.1"/>
    </source>
</evidence>
<gene>
    <name evidence="2" type="ORF">NDU88_005875</name>
</gene>
<evidence type="ECO:0000313" key="3">
    <source>
        <dbReference type="Proteomes" id="UP001066276"/>
    </source>
</evidence>
<name>A0AAV7UJG0_PLEWA</name>
<feature type="region of interest" description="Disordered" evidence="1">
    <location>
        <begin position="60"/>
        <end position="110"/>
    </location>
</feature>
<evidence type="ECO:0000256" key="1">
    <source>
        <dbReference type="SAM" id="MobiDB-lite"/>
    </source>
</evidence>
<keyword evidence="3" id="KW-1185">Reference proteome</keyword>
<organism evidence="2 3">
    <name type="scientific">Pleurodeles waltl</name>
    <name type="common">Iberian ribbed newt</name>
    <dbReference type="NCBI Taxonomy" id="8319"/>
    <lineage>
        <taxon>Eukaryota</taxon>
        <taxon>Metazoa</taxon>
        <taxon>Chordata</taxon>
        <taxon>Craniata</taxon>
        <taxon>Vertebrata</taxon>
        <taxon>Euteleostomi</taxon>
        <taxon>Amphibia</taxon>
        <taxon>Batrachia</taxon>
        <taxon>Caudata</taxon>
        <taxon>Salamandroidea</taxon>
        <taxon>Salamandridae</taxon>
        <taxon>Pleurodelinae</taxon>
        <taxon>Pleurodeles</taxon>
    </lineage>
</organism>
<comment type="caution">
    <text evidence="2">The sequence shown here is derived from an EMBL/GenBank/DDBJ whole genome shotgun (WGS) entry which is preliminary data.</text>
</comment>